<comment type="caution">
    <text evidence="3">The sequence shown here is derived from an EMBL/GenBank/DDBJ whole genome shotgun (WGS) entry which is preliminary data.</text>
</comment>
<dbReference type="GO" id="GO:0016903">
    <property type="term" value="F:oxidoreductase activity, acting on the aldehyde or oxo group of donors"/>
    <property type="evidence" value="ECO:0007669"/>
    <property type="project" value="InterPro"/>
</dbReference>
<dbReference type="SUPFAM" id="SSF53323">
    <property type="entry name" value="Pyruvate-ferredoxin oxidoreductase, PFOR, domain III"/>
    <property type="match status" value="1"/>
</dbReference>
<proteinExistence type="predicted"/>
<dbReference type="AlphaFoldDB" id="A0AA41UJS0"/>
<dbReference type="EMBL" id="JALJRB010000023">
    <property type="protein sequence ID" value="MCJ8502260.1"/>
    <property type="molecule type" value="Genomic_DNA"/>
</dbReference>
<dbReference type="Pfam" id="PF01558">
    <property type="entry name" value="POR"/>
    <property type="match status" value="1"/>
</dbReference>
<organism evidence="3 4">
    <name type="scientific">Desulfatitalea alkaliphila</name>
    <dbReference type="NCBI Taxonomy" id="2929485"/>
    <lineage>
        <taxon>Bacteria</taxon>
        <taxon>Pseudomonadati</taxon>
        <taxon>Thermodesulfobacteriota</taxon>
        <taxon>Desulfobacteria</taxon>
        <taxon>Desulfobacterales</taxon>
        <taxon>Desulfosarcinaceae</taxon>
        <taxon>Desulfatitalea</taxon>
    </lineage>
</organism>
<name>A0AA41UJS0_9BACT</name>
<evidence type="ECO:0000259" key="2">
    <source>
        <dbReference type="Pfam" id="PF01558"/>
    </source>
</evidence>
<sequence>MLPHDPLNIIISGVGGQGNILASDLLSRTFCEQGWHISVGETYGATQRGGSVVSHLRLSRRHAYGPLIPLGEAHILIGFEPLEVLRILREYGHADVRVVMNDRPLPPLEALQGQSAYPSLDALKAAIGGMSRQLVVVPGTRLAQEAGNAQAQNVVMVGAFAGLGWIPLEKGAYLQPIEGLFSGTKLAVNRKAFELGYQAGQRQ</sequence>
<evidence type="ECO:0000313" key="3">
    <source>
        <dbReference type="EMBL" id="MCJ8502260.1"/>
    </source>
</evidence>
<evidence type="ECO:0000256" key="1">
    <source>
        <dbReference type="ARBA" id="ARBA00023002"/>
    </source>
</evidence>
<protein>
    <submittedName>
        <fullName evidence="3">Indolepyruvate oxidoreductase subunit beta</fullName>
    </submittedName>
</protein>
<dbReference type="Proteomes" id="UP001165427">
    <property type="component" value="Unassembled WGS sequence"/>
</dbReference>
<evidence type="ECO:0000313" key="4">
    <source>
        <dbReference type="Proteomes" id="UP001165427"/>
    </source>
</evidence>
<gene>
    <name evidence="3" type="ORF">MRX98_16875</name>
</gene>
<dbReference type="PANTHER" id="PTHR43854:SF1">
    <property type="entry name" value="INDOLEPYRUVATE OXIDOREDUCTASE SUBUNIT IORB"/>
    <property type="match status" value="1"/>
</dbReference>
<keyword evidence="1" id="KW-0560">Oxidoreductase</keyword>
<keyword evidence="4" id="KW-1185">Reference proteome</keyword>
<accession>A0AA41UJS0</accession>
<reference evidence="3" key="1">
    <citation type="submission" date="2022-04" db="EMBL/GenBank/DDBJ databases">
        <title>Desulfatitalea alkaliphila sp. nov., a novel anaerobic sulfate-reducing bacterium isolated from terrestrial mud volcano, Taman Peninsula, Russia.</title>
        <authorList>
            <person name="Khomyakova M.A."/>
            <person name="Merkel A.Y."/>
            <person name="Slobodkin A.I."/>
        </authorList>
    </citation>
    <scope>NUCLEOTIDE SEQUENCE</scope>
    <source>
        <strain evidence="3">M08but</strain>
    </source>
</reference>
<dbReference type="Gene3D" id="3.40.920.10">
    <property type="entry name" value="Pyruvate-ferredoxin oxidoreductase, PFOR, domain III"/>
    <property type="match status" value="1"/>
</dbReference>
<dbReference type="PANTHER" id="PTHR43854">
    <property type="entry name" value="INDOLEPYRUVATE OXIDOREDUCTASE SUBUNIT IORB"/>
    <property type="match status" value="1"/>
</dbReference>
<dbReference type="InterPro" id="IPR052198">
    <property type="entry name" value="IorB_Oxidoreductase"/>
</dbReference>
<dbReference type="InterPro" id="IPR019752">
    <property type="entry name" value="Pyrv/ketoisovalerate_OxRed_cat"/>
</dbReference>
<dbReference type="InterPro" id="IPR002869">
    <property type="entry name" value="Pyrv_flavodox_OxRed_cen"/>
</dbReference>
<feature type="domain" description="Pyruvate/ketoisovalerate oxidoreductase catalytic" evidence="2">
    <location>
        <begin position="15"/>
        <end position="198"/>
    </location>
</feature>
<dbReference type="RefSeq" id="WP_246912780.1">
    <property type="nucleotide sequence ID" value="NZ_JALJRB010000023.1"/>
</dbReference>